<comment type="caution">
    <text evidence="1">The sequence shown here is derived from an EMBL/GenBank/DDBJ whole genome shotgun (WGS) entry which is preliminary data.</text>
</comment>
<dbReference type="Proteomes" id="UP000214646">
    <property type="component" value="Unassembled WGS sequence"/>
</dbReference>
<gene>
    <name evidence="1" type="ORF">FRUB_01360</name>
</gene>
<name>A0A225E6A7_9BACT</name>
<dbReference type="AlphaFoldDB" id="A0A225E6A7"/>
<keyword evidence="2" id="KW-1185">Reference proteome</keyword>
<sequence length="69" mass="7567">MERRRAFLITEAARSAVAGRTSDATRALDEAAGLRAGDEIRLLRAAVSLIQNDFHSAWTRYANSPPPRA</sequence>
<evidence type="ECO:0000313" key="1">
    <source>
        <dbReference type="EMBL" id="OWK45029.1"/>
    </source>
</evidence>
<evidence type="ECO:0000313" key="2">
    <source>
        <dbReference type="Proteomes" id="UP000214646"/>
    </source>
</evidence>
<dbReference type="EMBL" id="NIDE01000002">
    <property type="protein sequence ID" value="OWK45029.1"/>
    <property type="molecule type" value="Genomic_DNA"/>
</dbReference>
<protein>
    <submittedName>
        <fullName evidence="1">Uncharacterized protein</fullName>
    </submittedName>
</protein>
<organism evidence="1 2">
    <name type="scientific">Fimbriiglobus ruber</name>
    <dbReference type="NCBI Taxonomy" id="1908690"/>
    <lineage>
        <taxon>Bacteria</taxon>
        <taxon>Pseudomonadati</taxon>
        <taxon>Planctomycetota</taxon>
        <taxon>Planctomycetia</taxon>
        <taxon>Gemmatales</taxon>
        <taxon>Gemmataceae</taxon>
        <taxon>Fimbriiglobus</taxon>
    </lineage>
</organism>
<reference evidence="2" key="1">
    <citation type="submission" date="2017-06" db="EMBL/GenBank/DDBJ databases">
        <title>Genome analysis of Fimbriiglobus ruber SP5, the first member of the order Planctomycetales with confirmed chitinolytic capability.</title>
        <authorList>
            <person name="Ravin N.V."/>
            <person name="Rakitin A.L."/>
            <person name="Ivanova A.A."/>
            <person name="Beletsky A.V."/>
            <person name="Kulichevskaya I.S."/>
            <person name="Mardanov A.V."/>
            <person name="Dedysh S.N."/>
        </authorList>
    </citation>
    <scope>NUCLEOTIDE SEQUENCE [LARGE SCALE GENOMIC DNA]</scope>
    <source>
        <strain evidence="2">SP5</strain>
    </source>
</reference>
<accession>A0A225E6A7</accession>
<proteinExistence type="predicted"/>